<dbReference type="PIRSF" id="PIRSF020680">
    <property type="entry name" value="PhnH"/>
    <property type="match status" value="1"/>
</dbReference>
<accession>Q74X36</accession>
<dbReference type="Gene3D" id="3.40.50.11310">
    <property type="entry name" value="Bacterial phosphonate metabolism protein PhnH"/>
    <property type="match status" value="1"/>
</dbReference>
<evidence type="ECO:0000313" key="2">
    <source>
        <dbReference type="EMBL" id="AAS60895.1"/>
    </source>
</evidence>
<reference evidence="3" key="3">
    <citation type="journal article" date="2004" name="DNA Res.">
        <title>Complete genome sequence of Yersinia pestis strain 91001, an isolate avirulent to humans.</title>
        <authorList>
            <person name="Song Y."/>
            <person name="Tong Z."/>
            <person name="Wang J."/>
            <person name="Wang L."/>
            <person name="Guo Z."/>
            <person name="Han Y."/>
            <person name="Zhang J."/>
            <person name="Pei D."/>
            <person name="Zhou D."/>
            <person name="Qin H."/>
            <person name="Pang X."/>
            <person name="Han Y."/>
            <person name="Zhai J."/>
            <person name="Li M."/>
            <person name="Cui B."/>
            <person name="Qi Z."/>
            <person name="Jin L."/>
            <person name="Dai R."/>
            <person name="Chen F."/>
            <person name="Li S."/>
            <person name="Ye C."/>
            <person name="Du Z."/>
            <person name="Lin W."/>
            <person name="Wang J."/>
            <person name="Yu J."/>
            <person name="Yang H."/>
            <person name="Wang J."/>
            <person name="Huang P."/>
            <person name="Yang R."/>
        </authorList>
    </citation>
    <scope>NUCLEOTIDE SEQUENCE [LARGE SCALE GENOMIC DNA]</scope>
    <source>
        <strain evidence="3">91001 / Biovar Mediaevalis</strain>
    </source>
</reference>
<sequence length="209" mass="22915">MMSLLTHFDQPVVEAQYAFRRILKALSEPGVQVTLPHSTGWQPLNPATTSVLLTLADQETPLYLDSQIASEGVQHNLRFHTGAPLTADLATACFAVLGNELTEVQLATCPPGNELSPEQSVTVIIQVDSLNQGTPLRLHGPGIEQNRIVSPQLPQPLMNYLLMNHPLINRQLMNHPLNRPAVFPAGLDFLLTCGEHLMALPRTTHVEVC</sequence>
<reference evidence="2" key="4">
    <citation type="submission" date="2016-05" db="EMBL/GenBank/DDBJ databases">
        <title>Reannotation of Yersinia pestis strain 91001 based on omics data.</title>
        <authorList>
            <person name="Yiqing M."/>
        </authorList>
    </citation>
    <scope>NUCLEOTIDE SEQUENCE</scope>
    <source>
        <strain evidence="2">91001</strain>
    </source>
</reference>
<gene>
    <name evidence="1" type="primary">phnH</name>
    <name evidence="1" type="ordered locus">y0728</name>
    <name evidence="2" type="ordered locus">YP_0626</name>
</gene>
<dbReference type="AlphaFoldDB" id="Q8D1C4"/>
<dbReference type="KEGG" id="ypm:YP_0626"/>
<dbReference type="EMBL" id="AE009952">
    <property type="protein sequence ID" value="AAM84316.1"/>
    <property type="molecule type" value="Genomic_DNA"/>
</dbReference>
<dbReference type="Proteomes" id="UP000002490">
    <property type="component" value="Chromosome"/>
</dbReference>
<dbReference type="GO" id="GO:0019634">
    <property type="term" value="P:organic phosphonate metabolic process"/>
    <property type="evidence" value="ECO:0007669"/>
    <property type="project" value="InterPro"/>
</dbReference>
<dbReference type="InterPro" id="IPR008772">
    <property type="entry name" value="Phosphonate_metab_PhnH"/>
</dbReference>
<evidence type="ECO:0000313" key="1">
    <source>
        <dbReference type="EMBL" id="AAM84316.1"/>
    </source>
</evidence>
<dbReference type="EnsemblBacteria" id="AAS60895">
    <property type="protein sequence ID" value="AAS60895"/>
    <property type="gene ID" value="YP_0626"/>
</dbReference>
<dbReference type="HOGENOM" id="CLU_115317_1_0_6"/>
<protein>
    <submittedName>
        <fullName evidence="2">PhnH protein</fullName>
    </submittedName>
    <submittedName>
        <fullName evidence="1">Phosphonate metabolism protein</fullName>
    </submittedName>
</protein>
<dbReference type="InterPro" id="IPR038058">
    <property type="entry name" value="PhnH-like_sp"/>
</dbReference>
<name>Q8D1C4_YERPE</name>
<dbReference type="Proteomes" id="UP000001019">
    <property type="component" value="Chromosome"/>
</dbReference>
<dbReference type="EMBL" id="AE017042">
    <property type="protein sequence ID" value="AAS60895.1"/>
    <property type="molecule type" value="Genomic_DNA"/>
</dbReference>
<dbReference type="DNASU" id="1145675"/>
<dbReference type="Pfam" id="PF05845">
    <property type="entry name" value="PhnH"/>
    <property type="match status" value="1"/>
</dbReference>
<evidence type="ECO:0000313" key="4">
    <source>
        <dbReference type="Proteomes" id="UP000002490"/>
    </source>
</evidence>
<reference evidence="2" key="2">
    <citation type="submission" date="2003-04" db="EMBL/GenBank/DDBJ databases">
        <authorList>
            <person name="Song Y."/>
            <person name="Tong Z."/>
            <person name="Wang L."/>
            <person name="Han Y."/>
            <person name="Zhang J."/>
            <person name="Pei D."/>
            <person name="Wang J."/>
            <person name="Zhou D."/>
            <person name="Han Y."/>
            <person name="Pang X."/>
            <person name="Zhai J."/>
            <person name="Chen F."/>
            <person name="Qin H."/>
            <person name="Wang J."/>
            <person name="Li S."/>
            <person name="Guo Z."/>
            <person name="Ye C."/>
            <person name="Du Z."/>
            <person name="Lin W."/>
            <person name="Wang J."/>
            <person name="Yu J."/>
            <person name="Yang H."/>
            <person name="Wang J."/>
            <person name="Huang P."/>
            <person name="Yang R."/>
        </authorList>
    </citation>
    <scope>NUCLEOTIDE SEQUENCE</scope>
    <source>
        <strain evidence="2">91001</strain>
    </source>
</reference>
<dbReference type="NCBIfam" id="TIGR03292">
    <property type="entry name" value="PhnH_redo"/>
    <property type="match status" value="1"/>
</dbReference>
<evidence type="ECO:0000313" key="3">
    <source>
        <dbReference type="Proteomes" id="UP000001019"/>
    </source>
</evidence>
<reference evidence="1 4" key="1">
    <citation type="journal article" date="2002" name="J. Bacteriol.">
        <title>Genome sequence of Yersinia pestis KIM.</title>
        <authorList>
            <person name="Deng W."/>
            <person name="Burland V."/>
            <person name="Plunkett G.III."/>
            <person name="Boutin A."/>
            <person name="Mayhew G.F."/>
            <person name="Liss P."/>
            <person name="Perna N.T."/>
            <person name="Rose D.J."/>
            <person name="Mau B."/>
            <person name="Zhou S."/>
            <person name="Schwartz D.C."/>
            <person name="Fetherston J.D."/>
            <person name="Lindler L.E."/>
            <person name="Brubaker R.R."/>
            <person name="Plana G.V."/>
            <person name="Straley S.C."/>
            <person name="McDonough K.A."/>
            <person name="Nilles M.L."/>
            <person name="Matson J.S."/>
            <person name="Blattner F.R."/>
            <person name="Perry R.D."/>
        </authorList>
    </citation>
    <scope>NUCLEOTIDE SEQUENCE [LARGE SCALE GENOMIC DNA]</scope>
    <source>
        <strain evidence="1">KIM</strain>
        <strain evidence="4">KIM10+ / Biovar Mediaevalis</strain>
    </source>
</reference>
<dbReference type="SUPFAM" id="SSF159709">
    <property type="entry name" value="PhnH-like"/>
    <property type="match status" value="1"/>
</dbReference>
<dbReference type="KEGG" id="ypk:y0728"/>
<organism evidence="1 4">
    <name type="scientific">Yersinia pestis</name>
    <dbReference type="NCBI Taxonomy" id="632"/>
    <lineage>
        <taxon>Bacteria</taxon>
        <taxon>Pseudomonadati</taxon>
        <taxon>Pseudomonadota</taxon>
        <taxon>Gammaproteobacteria</taxon>
        <taxon>Enterobacterales</taxon>
        <taxon>Yersiniaceae</taxon>
        <taxon>Yersinia</taxon>
    </lineage>
</organism>
<proteinExistence type="predicted"/>
<accession>Q8D1C4</accession>